<proteinExistence type="predicted"/>
<accession>A0ABS3QDA3</accession>
<evidence type="ECO:0008006" key="3">
    <source>
        <dbReference type="Google" id="ProtNLM"/>
    </source>
</evidence>
<dbReference type="Proteomes" id="UP000664369">
    <property type="component" value="Unassembled WGS sequence"/>
</dbReference>
<evidence type="ECO:0000313" key="1">
    <source>
        <dbReference type="EMBL" id="MBO2009208.1"/>
    </source>
</evidence>
<keyword evidence="2" id="KW-1185">Reference proteome</keyword>
<protein>
    <recommendedName>
        <fullName evidence="3">DNA-binding protein</fullName>
    </recommendedName>
</protein>
<gene>
    <name evidence="1" type="ORF">J4E00_09095</name>
</gene>
<dbReference type="EMBL" id="JAGETZ010000003">
    <property type="protein sequence ID" value="MBO2009208.1"/>
    <property type="molecule type" value="Genomic_DNA"/>
</dbReference>
<name>A0ABS3QDA3_9BACT</name>
<organism evidence="1 2">
    <name type="scientific">Hymenobacter negativus</name>
    <dbReference type="NCBI Taxonomy" id="2795026"/>
    <lineage>
        <taxon>Bacteria</taxon>
        <taxon>Pseudomonadati</taxon>
        <taxon>Bacteroidota</taxon>
        <taxon>Cytophagia</taxon>
        <taxon>Cytophagales</taxon>
        <taxon>Hymenobacteraceae</taxon>
        <taxon>Hymenobacter</taxon>
    </lineage>
</organism>
<reference evidence="1 2" key="1">
    <citation type="submission" date="2021-03" db="EMBL/GenBank/DDBJ databases">
        <authorList>
            <person name="Kim M.K."/>
        </authorList>
    </citation>
    <scope>NUCLEOTIDE SEQUENCE [LARGE SCALE GENOMIC DNA]</scope>
    <source>
        <strain evidence="1 2">BT442</strain>
    </source>
</reference>
<dbReference type="RefSeq" id="WP_208174830.1">
    <property type="nucleotide sequence ID" value="NZ_JAGETZ010000003.1"/>
</dbReference>
<comment type="caution">
    <text evidence="1">The sequence shown here is derived from an EMBL/GenBank/DDBJ whole genome shotgun (WGS) entry which is preliminary data.</text>
</comment>
<evidence type="ECO:0000313" key="2">
    <source>
        <dbReference type="Proteomes" id="UP000664369"/>
    </source>
</evidence>
<sequence>MSTAFTIPAEVLTPLLAPLLEQAVADYLRHLPAPDPWLTIPEAAAYAKLTERYMAQLVYGKPYRAATNGKPERAAIAPKIPAGDTGFARGARVRQSAVDAYLTRHAYLNR</sequence>